<organism evidence="1 2">
    <name type="scientific">Brassica campestris</name>
    <name type="common">Field mustard</name>
    <dbReference type="NCBI Taxonomy" id="3711"/>
    <lineage>
        <taxon>Eukaryota</taxon>
        <taxon>Viridiplantae</taxon>
        <taxon>Streptophyta</taxon>
        <taxon>Embryophyta</taxon>
        <taxon>Tracheophyta</taxon>
        <taxon>Spermatophyta</taxon>
        <taxon>Magnoliopsida</taxon>
        <taxon>eudicotyledons</taxon>
        <taxon>Gunneridae</taxon>
        <taxon>Pentapetalae</taxon>
        <taxon>rosids</taxon>
        <taxon>malvids</taxon>
        <taxon>Brassicales</taxon>
        <taxon>Brassicaceae</taxon>
        <taxon>Brassiceae</taxon>
        <taxon>Brassica</taxon>
    </lineage>
</organism>
<proteinExistence type="predicted"/>
<dbReference type="AlphaFoldDB" id="A0A8D9MCR0"/>
<accession>A0A8D9MCR0</accession>
<dbReference type="Gramene" id="A04p22880.2_BraZ1">
    <property type="protein sequence ID" value="A04p22880.2_BraZ1.CDS.1"/>
    <property type="gene ID" value="A04g22880.2_BraZ1"/>
</dbReference>
<evidence type="ECO:0000313" key="1">
    <source>
        <dbReference type="EMBL" id="CAG7907387.1"/>
    </source>
</evidence>
<feature type="non-terminal residue" evidence="1">
    <location>
        <position position="1"/>
    </location>
</feature>
<gene>
    <name evidence="1" type="ORF">BRAPAZ1V2_A04P22880.2</name>
</gene>
<evidence type="ECO:0000313" key="2">
    <source>
        <dbReference type="Proteomes" id="UP000694005"/>
    </source>
</evidence>
<dbReference type="EMBL" id="LS974620">
    <property type="protein sequence ID" value="CAG7907387.1"/>
    <property type="molecule type" value="Genomic_DNA"/>
</dbReference>
<dbReference type="Proteomes" id="UP000694005">
    <property type="component" value="Chromosome A04"/>
</dbReference>
<protein>
    <submittedName>
        <fullName evidence="1">Uncharacterized protein</fullName>
    </submittedName>
</protein>
<sequence>VRWVPAGCFEQGKRWEAPIHVLGVLVVSTRSRIVESCFLVWVDWAFV</sequence>
<name>A0A8D9MCR0_BRACM</name>
<reference evidence="1 2" key="1">
    <citation type="submission" date="2021-07" db="EMBL/GenBank/DDBJ databases">
        <authorList>
            <consortium name="Genoscope - CEA"/>
            <person name="William W."/>
        </authorList>
    </citation>
    <scope>NUCLEOTIDE SEQUENCE [LARGE SCALE GENOMIC DNA]</scope>
</reference>